<accession>A0ACC1REB1</accession>
<evidence type="ECO:0000313" key="1">
    <source>
        <dbReference type="EMBL" id="KAJ3507851.1"/>
    </source>
</evidence>
<proteinExistence type="predicted"/>
<dbReference type="EMBL" id="JANRMS010004555">
    <property type="protein sequence ID" value="KAJ3507851.1"/>
    <property type="molecule type" value="Genomic_DNA"/>
</dbReference>
<evidence type="ECO:0000313" key="2">
    <source>
        <dbReference type="Proteomes" id="UP001148629"/>
    </source>
</evidence>
<sequence length="104" mass="11757">MGSFVTSVPINFVNPYVQRSLDGAVTFIYGGFSVVAIIWVLCMVPETKNRSLEELDEMFQANVGTRKFKHYHCTGLGAHITQLEGHGIEKKTENWVEDPEERPN</sequence>
<organism evidence="1 2">
    <name type="scientific">Fusarium decemcellulare</name>
    <dbReference type="NCBI Taxonomy" id="57161"/>
    <lineage>
        <taxon>Eukaryota</taxon>
        <taxon>Fungi</taxon>
        <taxon>Dikarya</taxon>
        <taxon>Ascomycota</taxon>
        <taxon>Pezizomycotina</taxon>
        <taxon>Sordariomycetes</taxon>
        <taxon>Hypocreomycetidae</taxon>
        <taxon>Hypocreales</taxon>
        <taxon>Nectriaceae</taxon>
        <taxon>Fusarium</taxon>
        <taxon>Fusarium decemcellulare species complex</taxon>
    </lineage>
</organism>
<reference evidence="1" key="1">
    <citation type="submission" date="2022-08" db="EMBL/GenBank/DDBJ databases">
        <title>Genome Sequence of Fusarium decemcellulare.</title>
        <authorList>
            <person name="Buettner E."/>
        </authorList>
    </citation>
    <scope>NUCLEOTIDE SEQUENCE</scope>
    <source>
        <strain evidence="1">Babe19</strain>
    </source>
</reference>
<keyword evidence="2" id="KW-1185">Reference proteome</keyword>
<comment type="caution">
    <text evidence="1">The sequence shown here is derived from an EMBL/GenBank/DDBJ whole genome shotgun (WGS) entry which is preliminary data.</text>
</comment>
<protein>
    <submittedName>
        <fullName evidence="1">Uncharacterized protein</fullName>
    </submittedName>
</protein>
<gene>
    <name evidence="1" type="ORF">NM208_g15903</name>
</gene>
<name>A0ACC1REB1_9HYPO</name>
<dbReference type="Proteomes" id="UP001148629">
    <property type="component" value="Unassembled WGS sequence"/>
</dbReference>